<dbReference type="GO" id="GO:0004674">
    <property type="term" value="F:protein serine/threonine kinase activity"/>
    <property type="evidence" value="ECO:0007669"/>
    <property type="project" value="UniProtKB-KW"/>
</dbReference>
<reference evidence="2 3" key="1">
    <citation type="submission" date="2018-04" db="EMBL/GenBank/DDBJ databases">
        <title>Pseudomonas sp. nov., isolated from mangrove soil.</title>
        <authorList>
            <person name="Chen C."/>
        </authorList>
    </citation>
    <scope>NUCLEOTIDE SEQUENCE [LARGE SCALE GENOMIC DNA]</scope>
    <source>
        <strain evidence="2 3">TC-11</strain>
    </source>
</reference>
<protein>
    <submittedName>
        <fullName evidence="2">Serine/threonine protein kinase</fullName>
    </submittedName>
</protein>
<evidence type="ECO:0000313" key="2">
    <source>
        <dbReference type="EMBL" id="PTU75968.1"/>
    </source>
</evidence>
<proteinExistence type="predicted"/>
<keyword evidence="2" id="KW-0808">Transferase</keyword>
<keyword evidence="2" id="KW-0418">Kinase</keyword>
<keyword evidence="2" id="KW-0723">Serine/threonine-protein kinase</keyword>
<dbReference type="Pfam" id="PF03781">
    <property type="entry name" value="FGE-sulfatase"/>
    <property type="match status" value="1"/>
</dbReference>
<evidence type="ECO:0000259" key="1">
    <source>
        <dbReference type="Pfam" id="PF03781"/>
    </source>
</evidence>
<keyword evidence="3" id="KW-1185">Reference proteome</keyword>
<dbReference type="GO" id="GO:0120147">
    <property type="term" value="F:formylglycine-generating oxidase activity"/>
    <property type="evidence" value="ECO:0007669"/>
    <property type="project" value="TreeGrafter"/>
</dbReference>
<dbReference type="EMBL" id="QASN01000003">
    <property type="protein sequence ID" value="PTU75968.1"/>
    <property type="molecule type" value="Genomic_DNA"/>
</dbReference>
<accession>A0A2T5PE09</accession>
<feature type="domain" description="Sulfatase-modifying factor enzyme-like" evidence="1">
    <location>
        <begin position="40"/>
        <end position="282"/>
    </location>
</feature>
<dbReference type="Gene3D" id="3.90.1580.10">
    <property type="entry name" value="paralog of FGE (formylglycine-generating enzyme)"/>
    <property type="match status" value="1"/>
</dbReference>
<sequence length="283" mass="31202">MTSDVPMNISSLPRKARPLALAIPFFVAAAAATEGQPPASQMLEIPAGELQTLACPDLARICDPSEYVERTVPIKAFKLAAMEVTFAQWDACVADGGCHEESSGWAYRNREVHPPCVAGEVCQYPFDEGWGRGERPVVHVSWEDVQRYLSWLNAKTEQTYRLPTSEEWEYAALAGADSRFPWGDALDPEMLNCNGCAGDWGGVQSAPVGSFPANRFGLHDMLGNVSEWVSSCVPLNEPGSQQCTSYLYRGGAWSFDAPNIDPRRVNWNYAEFRAPFLGFRVAQ</sequence>
<name>A0A2T5PE09_9PSED</name>
<dbReference type="InterPro" id="IPR042095">
    <property type="entry name" value="SUMF_sf"/>
</dbReference>
<gene>
    <name evidence="2" type="ORF">DBO85_02490</name>
</gene>
<dbReference type="PANTHER" id="PTHR23150">
    <property type="entry name" value="SULFATASE MODIFYING FACTOR 1, 2"/>
    <property type="match status" value="1"/>
</dbReference>
<dbReference type="InterPro" id="IPR051043">
    <property type="entry name" value="Sulfatase_Mod_Factor_Kinase"/>
</dbReference>
<evidence type="ECO:0000313" key="3">
    <source>
        <dbReference type="Proteomes" id="UP000244064"/>
    </source>
</evidence>
<organism evidence="2 3">
    <name type="scientific">Pseudomonas mangrovi</name>
    <dbReference type="NCBI Taxonomy" id="2161748"/>
    <lineage>
        <taxon>Bacteria</taxon>
        <taxon>Pseudomonadati</taxon>
        <taxon>Pseudomonadota</taxon>
        <taxon>Gammaproteobacteria</taxon>
        <taxon>Pseudomonadales</taxon>
        <taxon>Pseudomonadaceae</taxon>
        <taxon>Pseudomonas</taxon>
    </lineage>
</organism>
<dbReference type="InterPro" id="IPR016187">
    <property type="entry name" value="CTDL_fold"/>
</dbReference>
<dbReference type="SUPFAM" id="SSF56436">
    <property type="entry name" value="C-type lectin-like"/>
    <property type="match status" value="1"/>
</dbReference>
<dbReference type="PANTHER" id="PTHR23150:SF35">
    <property type="entry name" value="BLL6746 PROTEIN"/>
    <property type="match status" value="1"/>
</dbReference>
<comment type="caution">
    <text evidence="2">The sequence shown here is derived from an EMBL/GenBank/DDBJ whole genome shotgun (WGS) entry which is preliminary data.</text>
</comment>
<dbReference type="AlphaFoldDB" id="A0A2T5PE09"/>
<dbReference type="Proteomes" id="UP000244064">
    <property type="component" value="Unassembled WGS sequence"/>
</dbReference>
<dbReference type="InterPro" id="IPR005532">
    <property type="entry name" value="SUMF_dom"/>
</dbReference>